<evidence type="ECO:0000313" key="11">
    <source>
        <dbReference type="Proteomes" id="UP000431080"/>
    </source>
</evidence>
<feature type="transmembrane region" description="Helical" evidence="7">
    <location>
        <begin position="143"/>
        <end position="165"/>
    </location>
</feature>
<dbReference type="PANTHER" id="PTHR30193">
    <property type="entry name" value="ABC TRANSPORTER PERMEASE PROTEIN"/>
    <property type="match status" value="1"/>
</dbReference>
<feature type="transmembrane region" description="Helical" evidence="7">
    <location>
        <begin position="108"/>
        <end position="131"/>
    </location>
</feature>
<feature type="transmembrane region" description="Helical" evidence="7">
    <location>
        <begin position="244"/>
        <end position="264"/>
    </location>
</feature>
<evidence type="ECO:0000256" key="6">
    <source>
        <dbReference type="ARBA" id="ARBA00023136"/>
    </source>
</evidence>
<dbReference type="EMBL" id="WJIF01000005">
    <property type="protein sequence ID" value="MRG60379.1"/>
    <property type="molecule type" value="Genomic_DNA"/>
</dbReference>
<dbReference type="AlphaFoldDB" id="A0A6I2F6X9"/>
<dbReference type="CDD" id="cd06261">
    <property type="entry name" value="TM_PBP2"/>
    <property type="match status" value="1"/>
</dbReference>
<dbReference type="InterPro" id="IPR000515">
    <property type="entry name" value="MetI-like"/>
</dbReference>
<feature type="transmembrane region" description="Helical" evidence="7">
    <location>
        <begin position="43"/>
        <end position="66"/>
    </location>
</feature>
<evidence type="ECO:0000256" key="3">
    <source>
        <dbReference type="ARBA" id="ARBA00022475"/>
    </source>
</evidence>
<feature type="region of interest" description="Disordered" evidence="8">
    <location>
        <begin position="1"/>
        <end position="31"/>
    </location>
</feature>
<dbReference type="RefSeq" id="WP_153684819.1">
    <property type="nucleotide sequence ID" value="NZ_WJIF01000005.1"/>
</dbReference>
<comment type="caution">
    <text evidence="10">The sequence shown here is derived from an EMBL/GenBank/DDBJ whole genome shotgun (WGS) entry which is preliminary data.</text>
</comment>
<evidence type="ECO:0000256" key="8">
    <source>
        <dbReference type="SAM" id="MobiDB-lite"/>
    </source>
</evidence>
<sequence>MTTPILPTRAEPEAAHADAPAGPAGPAGRPEARRRLQPALAPWLFVGPAVVLAAGLLFAPLVYTLFLSFHGRRVEGSGLGLASEVFVGFDNYIRSLGDPSLYASFGRMLVYALIAVPVTMGLALLFALLLDHIATRFTRFSRIAIFVPYAVPGVIAALMWGFMYLPGVSPIRDAFALVGLPEPDLMDGASVFFAVANVTIWGSIGFNMVILYTSLRGLPQEIYDSARLDGCSERQLALRIKLPLIVPGVILTGLFTIIGALQVFSEPNMMMTLSNSITSDWVPMMLVYRDAFVTNDLYGASATAIVITAVTLIASLGLLKVLQRRAFGGES</sequence>
<evidence type="ECO:0000256" key="4">
    <source>
        <dbReference type="ARBA" id="ARBA00022692"/>
    </source>
</evidence>
<evidence type="ECO:0000259" key="9">
    <source>
        <dbReference type="PROSITE" id="PS50928"/>
    </source>
</evidence>
<feature type="transmembrane region" description="Helical" evidence="7">
    <location>
        <begin position="191"/>
        <end position="212"/>
    </location>
</feature>
<dbReference type="GO" id="GO:0055085">
    <property type="term" value="P:transmembrane transport"/>
    <property type="evidence" value="ECO:0007669"/>
    <property type="project" value="InterPro"/>
</dbReference>
<evidence type="ECO:0000256" key="2">
    <source>
        <dbReference type="ARBA" id="ARBA00022448"/>
    </source>
</evidence>
<dbReference type="Gene3D" id="1.10.3720.10">
    <property type="entry name" value="MetI-like"/>
    <property type="match status" value="1"/>
</dbReference>
<dbReference type="PANTHER" id="PTHR30193:SF41">
    <property type="entry name" value="DIACETYLCHITOBIOSE UPTAKE SYSTEM PERMEASE PROTEIN NGCF"/>
    <property type="match status" value="1"/>
</dbReference>
<keyword evidence="4 7" id="KW-0812">Transmembrane</keyword>
<reference evidence="10 11" key="1">
    <citation type="submission" date="2019-10" db="EMBL/GenBank/DDBJ databases">
        <authorList>
            <person name="Nie G."/>
            <person name="Ming H."/>
            <person name="Yi B."/>
        </authorList>
    </citation>
    <scope>NUCLEOTIDE SEQUENCE [LARGE SCALE GENOMIC DNA]</scope>
    <source>
        <strain evidence="10 11">CFH 90414</strain>
    </source>
</reference>
<feature type="compositionally biased region" description="Low complexity" evidence="8">
    <location>
        <begin position="17"/>
        <end position="29"/>
    </location>
</feature>
<dbReference type="Proteomes" id="UP000431080">
    <property type="component" value="Unassembled WGS sequence"/>
</dbReference>
<keyword evidence="11" id="KW-1185">Reference proteome</keyword>
<keyword evidence="6 7" id="KW-0472">Membrane</keyword>
<comment type="subcellular location">
    <subcellularLocation>
        <location evidence="1 7">Cell membrane</location>
        <topology evidence="1 7">Multi-pass membrane protein</topology>
    </subcellularLocation>
</comment>
<organism evidence="10 11">
    <name type="scientific">Agromyces agglutinans</name>
    <dbReference type="NCBI Taxonomy" id="2662258"/>
    <lineage>
        <taxon>Bacteria</taxon>
        <taxon>Bacillati</taxon>
        <taxon>Actinomycetota</taxon>
        <taxon>Actinomycetes</taxon>
        <taxon>Micrococcales</taxon>
        <taxon>Microbacteriaceae</taxon>
        <taxon>Agromyces</taxon>
    </lineage>
</organism>
<dbReference type="InterPro" id="IPR035906">
    <property type="entry name" value="MetI-like_sf"/>
</dbReference>
<dbReference type="GO" id="GO:0005886">
    <property type="term" value="C:plasma membrane"/>
    <property type="evidence" value="ECO:0007669"/>
    <property type="project" value="UniProtKB-SubCell"/>
</dbReference>
<protein>
    <submittedName>
        <fullName evidence="10">ABC transporter permease subunit</fullName>
    </submittedName>
</protein>
<name>A0A6I2F6X9_9MICO</name>
<evidence type="ECO:0000256" key="7">
    <source>
        <dbReference type="RuleBase" id="RU363032"/>
    </source>
</evidence>
<keyword evidence="5 7" id="KW-1133">Transmembrane helix</keyword>
<dbReference type="Pfam" id="PF00528">
    <property type="entry name" value="BPD_transp_1"/>
    <property type="match status" value="1"/>
</dbReference>
<proteinExistence type="inferred from homology"/>
<gene>
    <name evidence="10" type="ORF">GE115_10960</name>
</gene>
<evidence type="ECO:0000256" key="1">
    <source>
        <dbReference type="ARBA" id="ARBA00004651"/>
    </source>
</evidence>
<dbReference type="InterPro" id="IPR051393">
    <property type="entry name" value="ABC_transporter_permease"/>
</dbReference>
<feature type="domain" description="ABC transmembrane type-1" evidence="9">
    <location>
        <begin position="105"/>
        <end position="318"/>
    </location>
</feature>
<dbReference type="PROSITE" id="PS50928">
    <property type="entry name" value="ABC_TM1"/>
    <property type="match status" value="1"/>
</dbReference>
<evidence type="ECO:0000313" key="10">
    <source>
        <dbReference type="EMBL" id="MRG60379.1"/>
    </source>
</evidence>
<evidence type="ECO:0000256" key="5">
    <source>
        <dbReference type="ARBA" id="ARBA00022989"/>
    </source>
</evidence>
<feature type="transmembrane region" description="Helical" evidence="7">
    <location>
        <begin position="297"/>
        <end position="319"/>
    </location>
</feature>
<dbReference type="SUPFAM" id="SSF161098">
    <property type="entry name" value="MetI-like"/>
    <property type="match status" value="1"/>
</dbReference>
<keyword evidence="2 7" id="KW-0813">Transport</keyword>
<keyword evidence="3" id="KW-1003">Cell membrane</keyword>
<comment type="similarity">
    <text evidence="7">Belongs to the binding-protein-dependent transport system permease family.</text>
</comment>
<accession>A0A6I2F6X9</accession>